<evidence type="ECO:0000259" key="3">
    <source>
        <dbReference type="Pfam" id="PF17651"/>
    </source>
</evidence>
<organism evidence="4 5">
    <name type="scientific">Blautia faecicola</name>
    <dbReference type="NCBI Taxonomy" id="2509240"/>
    <lineage>
        <taxon>Bacteria</taxon>
        <taxon>Bacillati</taxon>
        <taxon>Bacillota</taxon>
        <taxon>Clostridia</taxon>
        <taxon>Lachnospirales</taxon>
        <taxon>Lachnospiraceae</taxon>
        <taxon>Blautia</taxon>
    </lineage>
</organism>
<feature type="domain" description="RACo C-terminal" evidence="1">
    <location>
        <begin position="249"/>
        <end position="496"/>
    </location>
</feature>
<evidence type="ECO:0000259" key="2">
    <source>
        <dbReference type="Pfam" id="PF17650"/>
    </source>
</evidence>
<comment type="caution">
    <text evidence="4">The sequence shown here is derived from an EMBL/GenBank/DDBJ whole genome shotgun (WGS) entry which is preliminary data.</text>
</comment>
<dbReference type="InterPro" id="IPR052911">
    <property type="entry name" value="Corrinoid_activation_enz"/>
</dbReference>
<dbReference type="EMBL" id="SDKC01000001">
    <property type="protein sequence ID" value="RXS73867.1"/>
    <property type="molecule type" value="Genomic_DNA"/>
</dbReference>
<dbReference type="Pfam" id="PF14574">
    <property type="entry name" value="RACo_C_ter"/>
    <property type="match status" value="1"/>
</dbReference>
<proteinExistence type="predicted"/>
<feature type="domain" description="RACo-like middle region" evidence="3">
    <location>
        <begin position="85"/>
        <end position="245"/>
    </location>
</feature>
<dbReference type="AlphaFoldDB" id="A0A4Q1REA1"/>
<dbReference type="PANTHER" id="PTHR42895">
    <property type="entry name" value="IRON-SULFUR CLUSTER-BINDING PROTEIN-RELATED"/>
    <property type="match status" value="1"/>
</dbReference>
<dbReference type="InterPro" id="IPR042259">
    <property type="entry name" value="Raco-like_middle_sf"/>
</dbReference>
<dbReference type="PANTHER" id="PTHR42895:SF1">
    <property type="entry name" value="IRON-SULFUR CLUSTER PROTEIN"/>
    <property type="match status" value="1"/>
</dbReference>
<dbReference type="Gene3D" id="3.30.420.480">
    <property type="entry name" value="Domain of unknown function (DUF4445)"/>
    <property type="match status" value="1"/>
</dbReference>
<feature type="domain" description="RACo linker region" evidence="2">
    <location>
        <begin position="5"/>
        <end position="81"/>
    </location>
</feature>
<dbReference type="InterPro" id="IPR041414">
    <property type="entry name" value="Raco-like_middle"/>
</dbReference>
<dbReference type="InterPro" id="IPR040506">
    <property type="entry name" value="RACo_linker"/>
</dbReference>
<dbReference type="Proteomes" id="UP000290106">
    <property type="component" value="Unassembled WGS sequence"/>
</dbReference>
<sequence>MDGISKKIYLELQAPTEDDNRSDQRRIQDGLKEQGIEAKVSLRVLRKLYPLCEEAEWKVTVSLAWDGQTWHGVDLEAGDTTGLHYGVAVDLGSTTVVARLVDCATGKILGETSTFNGQIPYGTDILTRIFHCQEDRGTLEILRKAAATSITTCVRELEAQQQLPENSCIAMAIGGNTTMIHFLLGMDAFCVFHTPYAVHADQPGFLPARDLELPVKGYVYIYPAKSNYLGGDIISGMVATGIYKKEKINAFFDIGTNGELVLGNRDFLLCGAGAAGPALEGGVVKTGMRAMEGAVDRVKMEDGELHCHVIGEATAKGICGSGIVDLLAELFLHGWIDIRGILQPEKSRWIVEKDGMLAVNYAPELYFYQGDIEEFIRTKAAAYTMVAIMLRESGIELSELEGFYVAGAFGKHVSKESAIAIGMYPDMERDRIIHAGNSSLEGAVCALLDRGVAKEVEEILEKMVYIQFAAVEDFLNTMVAAQALPHTDLERYPTVKEKLERLREEERAADVQKQK</sequence>
<evidence type="ECO:0000259" key="1">
    <source>
        <dbReference type="Pfam" id="PF14574"/>
    </source>
</evidence>
<dbReference type="Gene3D" id="3.10.20.880">
    <property type="match status" value="1"/>
</dbReference>
<reference evidence="4 5" key="1">
    <citation type="submission" date="2019-01" db="EMBL/GenBank/DDBJ databases">
        <title>Blautia sp. nov. KGMB01111 isolated human feces.</title>
        <authorList>
            <person name="Park J.-E."/>
            <person name="Kim J.-S."/>
            <person name="Park S.-H."/>
        </authorList>
    </citation>
    <scope>NUCLEOTIDE SEQUENCE [LARGE SCALE GENOMIC DNA]</scope>
    <source>
        <strain evidence="4 5">KGMB01111</strain>
    </source>
</reference>
<evidence type="ECO:0000313" key="5">
    <source>
        <dbReference type="Proteomes" id="UP000290106"/>
    </source>
</evidence>
<dbReference type="Pfam" id="PF17651">
    <property type="entry name" value="Raco_middle"/>
    <property type="match status" value="1"/>
</dbReference>
<keyword evidence="5" id="KW-1185">Reference proteome</keyword>
<dbReference type="InterPro" id="IPR027980">
    <property type="entry name" value="RACo_C"/>
</dbReference>
<dbReference type="Pfam" id="PF17650">
    <property type="entry name" value="RACo_linker"/>
    <property type="match status" value="1"/>
</dbReference>
<accession>A0A4Q1REA1</accession>
<dbReference type="OrthoDB" id="9810588at2"/>
<name>A0A4Q1REA1_9FIRM</name>
<protein>
    <submittedName>
        <fullName evidence="4">DUF4445 domain-containing protein</fullName>
    </submittedName>
</protein>
<evidence type="ECO:0000313" key="4">
    <source>
        <dbReference type="EMBL" id="RXS73867.1"/>
    </source>
</evidence>
<gene>
    <name evidence="4" type="ORF">ETP43_00440</name>
</gene>